<protein>
    <submittedName>
        <fullName evidence="1">Uncharacterized protein</fullName>
    </submittedName>
</protein>
<dbReference type="Proteomes" id="UP001164250">
    <property type="component" value="Chromosome 13"/>
</dbReference>
<evidence type="ECO:0000313" key="2">
    <source>
        <dbReference type="Proteomes" id="UP001164250"/>
    </source>
</evidence>
<reference evidence="2" key="1">
    <citation type="journal article" date="2023" name="G3 (Bethesda)">
        <title>Genome assembly and association tests identify interacting loci associated with vigor, precocity, and sex in interspecific pistachio rootstocks.</title>
        <authorList>
            <person name="Palmer W."/>
            <person name="Jacygrad E."/>
            <person name="Sagayaradj S."/>
            <person name="Cavanaugh K."/>
            <person name="Han R."/>
            <person name="Bertier L."/>
            <person name="Beede B."/>
            <person name="Kafkas S."/>
            <person name="Golino D."/>
            <person name="Preece J."/>
            <person name="Michelmore R."/>
        </authorList>
    </citation>
    <scope>NUCLEOTIDE SEQUENCE [LARGE SCALE GENOMIC DNA]</scope>
</reference>
<accession>A0ACC1A0B2</accession>
<proteinExistence type="predicted"/>
<dbReference type="EMBL" id="CM047909">
    <property type="protein sequence ID" value="KAJ0080365.1"/>
    <property type="molecule type" value="Genomic_DNA"/>
</dbReference>
<keyword evidence="2" id="KW-1185">Reference proteome</keyword>
<evidence type="ECO:0000313" key="1">
    <source>
        <dbReference type="EMBL" id="KAJ0080365.1"/>
    </source>
</evidence>
<comment type="caution">
    <text evidence="1">The sequence shown here is derived from an EMBL/GenBank/DDBJ whole genome shotgun (WGS) entry which is preliminary data.</text>
</comment>
<sequence>MAFSSFLRSTPTVSLSRAANFSSSSSDRLKLGISVAKSIQPIKATAIELPPIVQKTRSSGSTKIGINGMFYSDWNYSLFCLF</sequence>
<gene>
    <name evidence="1" type="ORF">Patl1_23469</name>
</gene>
<name>A0ACC1A0B2_9ROSI</name>
<organism evidence="1 2">
    <name type="scientific">Pistacia atlantica</name>
    <dbReference type="NCBI Taxonomy" id="434234"/>
    <lineage>
        <taxon>Eukaryota</taxon>
        <taxon>Viridiplantae</taxon>
        <taxon>Streptophyta</taxon>
        <taxon>Embryophyta</taxon>
        <taxon>Tracheophyta</taxon>
        <taxon>Spermatophyta</taxon>
        <taxon>Magnoliopsida</taxon>
        <taxon>eudicotyledons</taxon>
        <taxon>Gunneridae</taxon>
        <taxon>Pentapetalae</taxon>
        <taxon>rosids</taxon>
        <taxon>malvids</taxon>
        <taxon>Sapindales</taxon>
        <taxon>Anacardiaceae</taxon>
        <taxon>Pistacia</taxon>
    </lineage>
</organism>